<dbReference type="GO" id="GO:0004222">
    <property type="term" value="F:metalloendopeptidase activity"/>
    <property type="evidence" value="ECO:0007669"/>
    <property type="project" value="TreeGrafter"/>
</dbReference>
<dbReference type="AlphaFoldDB" id="A0A9X2ESV4"/>
<feature type="non-terminal residue" evidence="2">
    <location>
        <position position="1"/>
    </location>
</feature>
<dbReference type="SUPFAM" id="SSF51261">
    <property type="entry name" value="Duplicated hybrid motif"/>
    <property type="match status" value="1"/>
</dbReference>
<organism evidence="2 3">
    <name type="scientific">Microbulbifer okhotskensis</name>
    <dbReference type="NCBI Taxonomy" id="2926617"/>
    <lineage>
        <taxon>Bacteria</taxon>
        <taxon>Pseudomonadati</taxon>
        <taxon>Pseudomonadota</taxon>
        <taxon>Gammaproteobacteria</taxon>
        <taxon>Cellvibrionales</taxon>
        <taxon>Microbulbiferaceae</taxon>
        <taxon>Microbulbifer</taxon>
    </lineage>
</organism>
<dbReference type="Pfam" id="PF01551">
    <property type="entry name" value="Peptidase_M23"/>
    <property type="match status" value="1"/>
</dbReference>
<dbReference type="EMBL" id="JALBWM010000051">
    <property type="protein sequence ID" value="MCO1335136.1"/>
    <property type="molecule type" value="Genomic_DNA"/>
</dbReference>
<dbReference type="InterPro" id="IPR016047">
    <property type="entry name" value="M23ase_b-sheet_dom"/>
</dbReference>
<evidence type="ECO:0000259" key="1">
    <source>
        <dbReference type="Pfam" id="PF01551"/>
    </source>
</evidence>
<dbReference type="Proteomes" id="UP001139028">
    <property type="component" value="Unassembled WGS sequence"/>
</dbReference>
<dbReference type="PANTHER" id="PTHR21666">
    <property type="entry name" value="PEPTIDASE-RELATED"/>
    <property type="match status" value="1"/>
</dbReference>
<protein>
    <submittedName>
        <fullName evidence="2">M23 family metallopeptidase</fullName>
    </submittedName>
</protein>
<evidence type="ECO:0000313" key="3">
    <source>
        <dbReference type="Proteomes" id="UP001139028"/>
    </source>
</evidence>
<accession>A0A9X2ESV4</accession>
<comment type="caution">
    <text evidence="2">The sequence shown here is derived from an EMBL/GenBank/DDBJ whole genome shotgun (WGS) entry which is preliminary data.</text>
</comment>
<name>A0A9X2ESV4_9GAMM</name>
<dbReference type="InterPro" id="IPR050570">
    <property type="entry name" value="Cell_wall_metabolism_enzyme"/>
</dbReference>
<reference evidence="2" key="1">
    <citation type="journal article" date="2022" name="Arch. Microbiol.">
        <title>Microbulbifer okhotskensis sp. nov., isolated from a deep bottom sediment of the Okhotsk Sea.</title>
        <authorList>
            <person name="Romanenko L."/>
            <person name="Kurilenko V."/>
            <person name="Otstavnykh N."/>
            <person name="Velansky P."/>
            <person name="Isaeva M."/>
            <person name="Mikhailov V."/>
        </authorList>
    </citation>
    <scope>NUCLEOTIDE SEQUENCE</scope>
    <source>
        <strain evidence="2">OS29</strain>
    </source>
</reference>
<proteinExistence type="predicted"/>
<evidence type="ECO:0000313" key="2">
    <source>
        <dbReference type="EMBL" id="MCO1335136.1"/>
    </source>
</evidence>
<feature type="domain" description="M23ase beta-sheet core" evidence="1">
    <location>
        <begin position="64"/>
        <end position="165"/>
    </location>
</feature>
<dbReference type="PANTHER" id="PTHR21666:SF294">
    <property type="entry name" value="PEPTIDASE M23"/>
    <property type="match status" value="1"/>
</dbReference>
<dbReference type="InterPro" id="IPR011055">
    <property type="entry name" value="Dup_hybrid_motif"/>
</dbReference>
<gene>
    <name evidence="2" type="ORF">MO867_12420</name>
</gene>
<keyword evidence="3" id="KW-1185">Reference proteome</keyword>
<dbReference type="CDD" id="cd12797">
    <property type="entry name" value="M23_peptidase"/>
    <property type="match status" value="1"/>
</dbReference>
<sequence length="198" mass="22263">GPLCYRQVCRSLWESRKYRYWWVLGDPNAAEKPHIYHAPLASQQAFKITQSFNGKFSHTAQPNQYAIDIAMPVGTYIGAARAGTVIWVKDDYHMGGKNKYFLDKANYIKVLHDDGTYAGYYHILIGSALVKPGDHVEIGDRLAMSGSSGYSTGPHLHFAIFKNKRFSRKSIPFLLYNSDGVSFTPEAGMYISRPNSDT</sequence>
<dbReference type="Gene3D" id="2.70.70.10">
    <property type="entry name" value="Glucose Permease (Domain IIA)"/>
    <property type="match status" value="1"/>
</dbReference>
<dbReference type="RefSeq" id="WP_252467838.1">
    <property type="nucleotide sequence ID" value="NZ_JALBWM010000051.1"/>
</dbReference>